<evidence type="ECO:0000313" key="2">
    <source>
        <dbReference type="EMBL" id="KAF2105426.1"/>
    </source>
</evidence>
<evidence type="ECO:0000313" key="3">
    <source>
        <dbReference type="Proteomes" id="UP000799770"/>
    </source>
</evidence>
<gene>
    <name evidence="2" type="ORF">BDV96DRAFT_592517</name>
</gene>
<reference evidence="2" key="1">
    <citation type="journal article" date="2020" name="Stud. Mycol.">
        <title>101 Dothideomycetes genomes: a test case for predicting lifestyles and emergence of pathogens.</title>
        <authorList>
            <person name="Haridas S."/>
            <person name="Albert R."/>
            <person name="Binder M."/>
            <person name="Bloem J."/>
            <person name="Labutti K."/>
            <person name="Salamov A."/>
            <person name="Andreopoulos B."/>
            <person name="Baker S."/>
            <person name="Barry K."/>
            <person name="Bills G."/>
            <person name="Bluhm B."/>
            <person name="Cannon C."/>
            <person name="Castanera R."/>
            <person name="Culley D."/>
            <person name="Daum C."/>
            <person name="Ezra D."/>
            <person name="Gonzalez J."/>
            <person name="Henrissat B."/>
            <person name="Kuo A."/>
            <person name="Liang C."/>
            <person name="Lipzen A."/>
            <person name="Lutzoni F."/>
            <person name="Magnuson J."/>
            <person name="Mondo S."/>
            <person name="Nolan M."/>
            <person name="Ohm R."/>
            <person name="Pangilinan J."/>
            <person name="Park H.-J."/>
            <person name="Ramirez L."/>
            <person name="Alfaro M."/>
            <person name="Sun H."/>
            <person name="Tritt A."/>
            <person name="Yoshinaga Y."/>
            <person name="Zwiers L.-H."/>
            <person name="Turgeon B."/>
            <person name="Goodwin S."/>
            <person name="Spatafora J."/>
            <person name="Crous P."/>
            <person name="Grigoriev I."/>
        </authorList>
    </citation>
    <scope>NUCLEOTIDE SEQUENCE</scope>
    <source>
        <strain evidence="2">CBS 627.86</strain>
    </source>
</reference>
<dbReference type="Proteomes" id="UP000799770">
    <property type="component" value="Unassembled WGS sequence"/>
</dbReference>
<dbReference type="EMBL" id="ML977381">
    <property type="protein sequence ID" value="KAF2105426.1"/>
    <property type="molecule type" value="Genomic_DNA"/>
</dbReference>
<feature type="signal peptide" evidence="1">
    <location>
        <begin position="1"/>
        <end position="22"/>
    </location>
</feature>
<evidence type="ECO:0000256" key="1">
    <source>
        <dbReference type="SAM" id="SignalP"/>
    </source>
</evidence>
<name>A0A6A5YE90_9PLEO</name>
<sequence length="277" mass="30464">MLSHRLLATAFFALCCSPAVKAASNMVPDYEVKLLMNPTAVLGSDNKLKATVLSTFAMPTSVTKMNVQFLDTDAKDIYNAGWSPRIRKMEGGDDFELTYKKRYTVTNDDIDGALTTANGEGFDSTTTTYDAQIEWGYQKKTLSISRDKTSSDSGYSGTDLPAKSAAQNMLIDEAPDKFNNWVSPNWGTSTLAASRIFGPVLAKRSIGTWSGLQLYIEVWPIKNAAGTGTEYIVEASFKTDSRTTASSKHDELVTFLTGKGWFLAQDSLKTQLIMDRY</sequence>
<keyword evidence="3" id="KW-1185">Reference proteome</keyword>
<accession>A0A6A5YE90</accession>
<keyword evidence="1" id="KW-0732">Signal</keyword>
<feature type="chain" id="PRO_5025389624" evidence="1">
    <location>
        <begin position="23"/>
        <end position="277"/>
    </location>
</feature>
<dbReference type="AlphaFoldDB" id="A0A6A5YE90"/>
<dbReference type="OrthoDB" id="4573177at2759"/>
<organism evidence="2 3">
    <name type="scientific">Lophiotrema nucula</name>
    <dbReference type="NCBI Taxonomy" id="690887"/>
    <lineage>
        <taxon>Eukaryota</taxon>
        <taxon>Fungi</taxon>
        <taxon>Dikarya</taxon>
        <taxon>Ascomycota</taxon>
        <taxon>Pezizomycotina</taxon>
        <taxon>Dothideomycetes</taxon>
        <taxon>Pleosporomycetidae</taxon>
        <taxon>Pleosporales</taxon>
        <taxon>Lophiotremataceae</taxon>
        <taxon>Lophiotrema</taxon>
    </lineage>
</organism>
<proteinExistence type="predicted"/>
<protein>
    <submittedName>
        <fullName evidence="2">Uncharacterized protein</fullName>
    </submittedName>
</protein>